<dbReference type="InterPro" id="IPR043917">
    <property type="entry name" value="DUF5753"/>
</dbReference>
<accession>H6RA10</accession>
<evidence type="ECO:0000313" key="3">
    <source>
        <dbReference type="Proteomes" id="UP000008190"/>
    </source>
</evidence>
<evidence type="ECO:0000313" key="2">
    <source>
        <dbReference type="EMBL" id="CCF62415.1"/>
    </source>
</evidence>
<keyword evidence="3" id="KW-1185">Reference proteome</keyword>
<dbReference type="Pfam" id="PF19054">
    <property type="entry name" value="DUF5753"/>
    <property type="match status" value="1"/>
</dbReference>
<proteinExistence type="predicted"/>
<feature type="domain" description="DUF5753" evidence="1">
    <location>
        <begin position="52"/>
        <end position="235"/>
    </location>
</feature>
<dbReference type="KEGG" id="ncy:NOCYR_1626"/>
<dbReference type="EMBL" id="FO082843">
    <property type="protein sequence ID" value="CCF62415.1"/>
    <property type="molecule type" value="Genomic_DNA"/>
</dbReference>
<dbReference type="HOGENOM" id="CLU_055817_1_3_11"/>
<dbReference type="eggNOG" id="COG1396">
    <property type="taxonomic scope" value="Bacteria"/>
</dbReference>
<sequence length="244" mass="27516">MALQINALCDQYNANDDERRTLLELLSEFRSAQKTGGAWWRGYADQLSAGFDHYLSLEDAASKATLWRTMIVPGLLQTPEYRRAIAWAETPEADTDTIERQVDVATRRQSRIRDDESFSVVLLLSEAALHEQIGGPAVMAGQLEHLAAMSDRPNVTVRIVPFDAPSHSGALIGGFTLLEFPPLPEGKQPEPPVVYVEGFSGDLYVEDEPEIRRYQRVLERLTHVALDQHKSRDRLVEVAKEYKR</sequence>
<dbReference type="STRING" id="1127134.NOCYR_1626"/>
<dbReference type="Proteomes" id="UP000008190">
    <property type="component" value="Chromosome"/>
</dbReference>
<reference evidence="2 3" key="1">
    <citation type="journal article" date="2012" name="J. Bacteriol.">
        <title>Genome sequence of the human- and animal-pathogenic strain Nocardia cyriacigeorgica GUH-2.</title>
        <authorList>
            <person name="Zoropogui A."/>
            <person name="Pujic P."/>
            <person name="Normand P."/>
            <person name="Barbe V."/>
            <person name="Beaman B."/>
            <person name="Beaman L."/>
            <person name="Boiron P."/>
            <person name="Colinon C."/>
            <person name="Deredjian A."/>
            <person name="Graindorge A."/>
            <person name="Mangenot S."/>
            <person name="Nazaret S."/>
            <person name="Neto M."/>
            <person name="Petit S."/>
            <person name="Roche D."/>
            <person name="Vallenet D."/>
            <person name="Rodriguez-Nava V."/>
            <person name="Richard Y."/>
            <person name="Cournoyer B."/>
            <person name="Blaha D."/>
        </authorList>
    </citation>
    <scope>NUCLEOTIDE SEQUENCE [LARGE SCALE GENOMIC DNA]</scope>
    <source>
        <strain evidence="2 3">GUH-2</strain>
    </source>
</reference>
<gene>
    <name evidence="2" type="ordered locus">NOCYR_1626</name>
</gene>
<dbReference type="AlphaFoldDB" id="H6RA10"/>
<protein>
    <recommendedName>
        <fullName evidence="1">DUF5753 domain-containing protein</fullName>
    </recommendedName>
</protein>
<organism evidence="2 3">
    <name type="scientific">Nocardia cyriacigeorgica (strain GUH-2)</name>
    <dbReference type="NCBI Taxonomy" id="1127134"/>
    <lineage>
        <taxon>Bacteria</taxon>
        <taxon>Bacillati</taxon>
        <taxon>Actinomycetota</taxon>
        <taxon>Actinomycetes</taxon>
        <taxon>Mycobacteriales</taxon>
        <taxon>Nocardiaceae</taxon>
        <taxon>Nocardia</taxon>
    </lineage>
</organism>
<name>H6RA10_NOCCG</name>
<evidence type="ECO:0000259" key="1">
    <source>
        <dbReference type="Pfam" id="PF19054"/>
    </source>
</evidence>